<gene>
    <name evidence="1" type="ORF">GKIL_2599</name>
</gene>
<protein>
    <submittedName>
        <fullName evidence="1">Uncharacterized protein</fullName>
    </submittedName>
</protein>
<dbReference type="Proteomes" id="UP000017396">
    <property type="component" value="Chromosome"/>
</dbReference>
<evidence type="ECO:0000313" key="1">
    <source>
        <dbReference type="EMBL" id="AGY58845.1"/>
    </source>
</evidence>
<dbReference type="AlphaFoldDB" id="U5QMH7"/>
<keyword evidence="2" id="KW-1185">Reference proteome</keyword>
<name>U5QMH7_GLOK1</name>
<dbReference type="KEGG" id="glj:GKIL_2599"/>
<dbReference type="HOGENOM" id="CLU_1693341_0_0_3"/>
<accession>U5QMH7</accession>
<dbReference type="STRING" id="1183438.GKIL_2599"/>
<dbReference type="EMBL" id="CP003587">
    <property type="protein sequence ID" value="AGY58845.1"/>
    <property type="molecule type" value="Genomic_DNA"/>
</dbReference>
<organism evidence="1 2">
    <name type="scientific">Gloeobacter kilaueensis (strain ATCC BAA-2537 / CCAP 1431/1 / ULC 316 / JS1)</name>
    <dbReference type="NCBI Taxonomy" id="1183438"/>
    <lineage>
        <taxon>Bacteria</taxon>
        <taxon>Bacillati</taxon>
        <taxon>Cyanobacteriota</taxon>
        <taxon>Cyanophyceae</taxon>
        <taxon>Gloeobacterales</taxon>
        <taxon>Gloeobacteraceae</taxon>
        <taxon>Gloeobacter</taxon>
    </lineage>
</organism>
<reference evidence="1 2" key="1">
    <citation type="journal article" date="2013" name="PLoS ONE">
        <title>Cultivation and Complete Genome Sequencing of Gloeobacter kilaueensis sp. nov., from a Lava Cave in Kilauea Caldera, Hawai'i.</title>
        <authorList>
            <person name="Saw J.H."/>
            <person name="Schatz M."/>
            <person name="Brown M.V."/>
            <person name="Kunkel D.D."/>
            <person name="Foster J.S."/>
            <person name="Shick H."/>
            <person name="Christensen S."/>
            <person name="Hou S."/>
            <person name="Wan X."/>
            <person name="Donachie S.P."/>
        </authorList>
    </citation>
    <scope>NUCLEOTIDE SEQUENCE [LARGE SCALE GENOMIC DNA]</scope>
    <source>
        <strain evidence="2">JS</strain>
    </source>
</reference>
<evidence type="ECO:0000313" key="2">
    <source>
        <dbReference type="Proteomes" id="UP000017396"/>
    </source>
</evidence>
<sequence>MLRYQIVLNVIRQNYNTIMKTARPDIIVVSPDGEYLIVVEVKLSDSDLHNQNAIDQFKHLMASIGCSIGLIVFGQRIILLRDSLEKSNGESVDIVGEAKLPDSLLPPVDERWKGEYEFEVRVQRWLEELKLSSNVENLPHDLRKLFSESIINLLRLGDIRSAGPRWSRSGR</sequence>
<dbReference type="eggNOG" id="ENOG5033WJ8">
    <property type="taxonomic scope" value="Bacteria"/>
</dbReference>
<proteinExistence type="predicted"/>